<evidence type="ECO:0000313" key="3">
    <source>
        <dbReference type="Proteomes" id="UP001459277"/>
    </source>
</evidence>
<dbReference type="Pfam" id="PF13960">
    <property type="entry name" value="DUF4218"/>
    <property type="match status" value="1"/>
</dbReference>
<name>A0AAW2DJ27_9ROSI</name>
<organism evidence="2 3">
    <name type="scientific">Lithocarpus litseifolius</name>
    <dbReference type="NCBI Taxonomy" id="425828"/>
    <lineage>
        <taxon>Eukaryota</taxon>
        <taxon>Viridiplantae</taxon>
        <taxon>Streptophyta</taxon>
        <taxon>Embryophyta</taxon>
        <taxon>Tracheophyta</taxon>
        <taxon>Spermatophyta</taxon>
        <taxon>Magnoliopsida</taxon>
        <taxon>eudicotyledons</taxon>
        <taxon>Gunneridae</taxon>
        <taxon>Pentapetalae</taxon>
        <taxon>rosids</taxon>
        <taxon>fabids</taxon>
        <taxon>Fagales</taxon>
        <taxon>Fagaceae</taxon>
        <taxon>Lithocarpus</taxon>
    </lineage>
</organism>
<sequence>MLQSYTHWKWHGESAAAPTATECGSSHVQDSLEQYGDFRGMLHDLCPTHEMPPKPMDQGETVQQPAEGPNDGAQNFYKMIDDVEKPLYAGCTKFSIFSTIVVLFQLKTLCGWTNKSFTMLLQVLMDMLPSDAKLPKDHYEAKKIVRDLGFGYEKIHACPNDCMLFWKENVNLEACPCCKVSRWKTNEASVTSNNASSSKGKKKAAKILRWLPLKPRLQRLFLSPDLASSMKWHVNGRTDDGVMRHPADSDAWKMFDTTHLQFSSEPRNVRLGLATDGFNPFGILIIPGPKSPGAAIDVYLQPLVEELRELWDVGVEAYDASSKKVFQLCAALMWTVHDFPAYADVSGWSTKGKYACPCCALETDSRYLKNGHKFCYMGHRRWLGSDHEFQREDTLFDGSTDIRVALVQPVASDIIIDRESIVGRCLGKKCQEKNNKRKRGEAHQCVWKKRSIFFSLPYWEDHKLRHNLDVMHIEKNVMDNILGTVLNLKDWTKDNYKARLDLADMGIRSELHQRQKGDDKYTIPPACFHMTALEKDGFLQVLRDVRVPDGYASNISRCVNLKDRKIFGLKSHDNHILMQQLLKIALRGSLPSHVTRPLIKLASFFRIICSKTIMVSDIASAKADIAVKMCELEMIFPPSFFTVMIHLVMHLATKAKIGGPVQYRWMCPIERYLSGLKSYVRNRAALEGCIAEGYIVEECLTFCSRYMEGVETIFNRPTRMMEESTGAVSSVVLDNRELTQAHRYVLFNSENIYQFRPYTSVNRLKHYVINGLKYRSSNVEANRKTQNSGVSVATEGGITYYGVLTDIIELNYSGNIKHMLFKCTWVDDQNRRGYKTDEFGFPMKDWYVVVKTKARDVFDVGIGPHCDEDDTDGFYENIPYNITGNDVGRDDLRWGRDDVEGMTIDASIIGERHLHEMDNFDDCEFIDDESSDEDDNEVEYINDE</sequence>
<dbReference type="AlphaFoldDB" id="A0AAW2DJ27"/>
<dbReference type="InterPro" id="IPR004242">
    <property type="entry name" value="Transposase_21"/>
</dbReference>
<dbReference type="PANTHER" id="PTHR10775:SF173">
    <property type="match status" value="1"/>
</dbReference>
<dbReference type="Proteomes" id="UP001459277">
    <property type="component" value="Unassembled WGS sequence"/>
</dbReference>
<gene>
    <name evidence="2" type="ORF">SO802_005277</name>
</gene>
<feature type="domain" description="DUF4218" evidence="1">
    <location>
        <begin position="608"/>
        <end position="719"/>
    </location>
</feature>
<dbReference type="InterPro" id="IPR025452">
    <property type="entry name" value="DUF4218"/>
</dbReference>
<evidence type="ECO:0000259" key="1">
    <source>
        <dbReference type="Pfam" id="PF13960"/>
    </source>
</evidence>
<accession>A0AAW2DJ27</accession>
<dbReference type="PANTHER" id="PTHR10775">
    <property type="entry name" value="OS08G0208400 PROTEIN"/>
    <property type="match status" value="1"/>
</dbReference>
<proteinExistence type="predicted"/>
<evidence type="ECO:0000313" key="2">
    <source>
        <dbReference type="EMBL" id="KAL0010169.1"/>
    </source>
</evidence>
<keyword evidence="3" id="KW-1185">Reference proteome</keyword>
<dbReference type="Pfam" id="PF02992">
    <property type="entry name" value="Transposase_21"/>
    <property type="match status" value="2"/>
</dbReference>
<reference evidence="2 3" key="1">
    <citation type="submission" date="2024-01" db="EMBL/GenBank/DDBJ databases">
        <title>A telomere-to-telomere, gap-free genome of sweet tea (Lithocarpus litseifolius).</title>
        <authorList>
            <person name="Zhou J."/>
        </authorList>
    </citation>
    <scope>NUCLEOTIDE SEQUENCE [LARGE SCALE GENOMIC DNA]</scope>
    <source>
        <strain evidence="2">Zhou-2022a</strain>
        <tissue evidence="2">Leaf</tissue>
    </source>
</reference>
<protein>
    <recommendedName>
        <fullName evidence="1">DUF4218 domain-containing protein</fullName>
    </recommendedName>
</protein>
<comment type="caution">
    <text evidence="2">The sequence shown here is derived from an EMBL/GenBank/DDBJ whole genome shotgun (WGS) entry which is preliminary data.</text>
</comment>
<dbReference type="EMBL" id="JAZDWU010000002">
    <property type="protein sequence ID" value="KAL0010169.1"/>
    <property type="molecule type" value="Genomic_DNA"/>
</dbReference>